<protein>
    <submittedName>
        <fullName evidence="13">Olfactory receptor 488-like</fullName>
    </submittedName>
</protein>
<keyword evidence="9" id="KW-0807">Transducer</keyword>
<keyword evidence="6" id="KW-0297">G-protein coupled receptor</keyword>
<evidence type="ECO:0000256" key="2">
    <source>
        <dbReference type="ARBA" id="ARBA00022475"/>
    </source>
</evidence>
<gene>
    <name evidence="13" type="primary">LOC112551585</name>
</gene>
<evidence type="ECO:0000313" key="12">
    <source>
        <dbReference type="Proteomes" id="UP000189705"/>
    </source>
</evidence>
<evidence type="ECO:0000256" key="4">
    <source>
        <dbReference type="ARBA" id="ARBA00022725"/>
    </source>
</evidence>
<dbReference type="InterPro" id="IPR017452">
    <property type="entry name" value="GPCR_Rhodpsn_7TM"/>
</dbReference>
<feature type="domain" description="G-protein coupled receptors family 1 profile" evidence="11">
    <location>
        <begin position="1"/>
        <end position="173"/>
    </location>
</feature>
<evidence type="ECO:0000256" key="1">
    <source>
        <dbReference type="ARBA" id="ARBA00004651"/>
    </source>
</evidence>
<sequence length="238" mass="27284">MSYDRYLAICKPLHYASLMNGRFCLQLAVMSWISSLLGISITVLLMLNLTFCGPNEIDHFFCDFIPIITFFCSDTFLVEVLVAVLVAMCTFPTFLLTMTSYICIITTILKISSTSKRQKAFSTCSSHLTVVAIFYGTIFIVYVLPKQDSLRNLDKVFSFYYTVLTPLVNPLIYSLRNRVPDPHTKVIILEGIQENRREYHAEEDRCEHKALLEAICDWKVVRAFAIQKDVCHHAILEL</sequence>
<dbReference type="Gene3D" id="1.20.1070.10">
    <property type="entry name" value="Rhodopsin 7-helix transmembrane proteins"/>
    <property type="match status" value="1"/>
</dbReference>
<evidence type="ECO:0000256" key="6">
    <source>
        <dbReference type="ARBA" id="ARBA00023040"/>
    </source>
</evidence>
<feature type="transmembrane region" description="Helical" evidence="10">
    <location>
        <begin position="94"/>
        <end position="112"/>
    </location>
</feature>
<evidence type="ECO:0000256" key="10">
    <source>
        <dbReference type="SAM" id="Phobius"/>
    </source>
</evidence>
<dbReference type="RefSeq" id="XP_025069042.1">
    <property type="nucleotide sequence ID" value="XM_025213257.1"/>
</dbReference>
<keyword evidence="2" id="KW-1003">Cell membrane</keyword>
<name>A0A3Q0HBR3_ALLSI</name>
<dbReference type="InterPro" id="IPR000725">
    <property type="entry name" value="Olfact_rcpt"/>
</dbReference>
<feature type="transmembrane region" description="Helical" evidence="10">
    <location>
        <begin position="156"/>
        <end position="175"/>
    </location>
</feature>
<dbReference type="FunFam" id="1.20.1070.10:FF:000015">
    <property type="entry name" value="Olfactory receptor"/>
    <property type="match status" value="1"/>
</dbReference>
<reference evidence="13" key="1">
    <citation type="submission" date="2025-08" db="UniProtKB">
        <authorList>
            <consortium name="RefSeq"/>
        </authorList>
    </citation>
    <scope>IDENTIFICATION</scope>
</reference>
<evidence type="ECO:0000256" key="5">
    <source>
        <dbReference type="ARBA" id="ARBA00022989"/>
    </source>
</evidence>
<dbReference type="PROSITE" id="PS50262">
    <property type="entry name" value="G_PROTEIN_RECEP_F1_2"/>
    <property type="match status" value="1"/>
</dbReference>
<keyword evidence="4" id="KW-0552">Olfaction</keyword>
<dbReference type="GO" id="GO:0005886">
    <property type="term" value="C:plasma membrane"/>
    <property type="evidence" value="ECO:0007669"/>
    <property type="project" value="UniProtKB-SubCell"/>
</dbReference>
<evidence type="ECO:0000256" key="8">
    <source>
        <dbReference type="ARBA" id="ARBA00023170"/>
    </source>
</evidence>
<dbReference type="PRINTS" id="PR00245">
    <property type="entry name" value="OLFACTORYR"/>
</dbReference>
<feature type="transmembrane region" description="Helical" evidence="10">
    <location>
        <begin position="124"/>
        <end position="144"/>
    </location>
</feature>
<dbReference type="SUPFAM" id="SSF81321">
    <property type="entry name" value="Family A G protein-coupled receptor-like"/>
    <property type="match status" value="1"/>
</dbReference>
<dbReference type="KEGG" id="asn:112551585"/>
<feature type="transmembrane region" description="Helical" evidence="10">
    <location>
        <begin position="29"/>
        <end position="52"/>
    </location>
</feature>
<proteinExistence type="predicted"/>
<evidence type="ECO:0000256" key="7">
    <source>
        <dbReference type="ARBA" id="ARBA00023136"/>
    </source>
</evidence>
<dbReference type="Pfam" id="PF13853">
    <property type="entry name" value="7tm_4"/>
    <property type="match status" value="1"/>
</dbReference>
<keyword evidence="3 10" id="KW-0812">Transmembrane</keyword>
<dbReference type="GeneID" id="112551585"/>
<evidence type="ECO:0000256" key="3">
    <source>
        <dbReference type="ARBA" id="ARBA00022692"/>
    </source>
</evidence>
<evidence type="ECO:0000256" key="9">
    <source>
        <dbReference type="ARBA" id="ARBA00023224"/>
    </source>
</evidence>
<accession>A0A3Q0HBR3</accession>
<dbReference type="Proteomes" id="UP000189705">
    <property type="component" value="Unplaced"/>
</dbReference>
<keyword evidence="4" id="KW-0716">Sensory transduction</keyword>
<keyword evidence="5 10" id="KW-1133">Transmembrane helix</keyword>
<dbReference type="GO" id="GO:0004930">
    <property type="term" value="F:G protein-coupled receptor activity"/>
    <property type="evidence" value="ECO:0007669"/>
    <property type="project" value="UniProtKB-KW"/>
</dbReference>
<organism evidence="12 13">
    <name type="scientific">Alligator sinensis</name>
    <name type="common">Chinese alligator</name>
    <dbReference type="NCBI Taxonomy" id="38654"/>
    <lineage>
        <taxon>Eukaryota</taxon>
        <taxon>Metazoa</taxon>
        <taxon>Chordata</taxon>
        <taxon>Craniata</taxon>
        <taxon>Vertebrata</taxon>
        <taxon>Euteleostomi</taxon>
        <taxon>Archelosauria</taxon>
        <taxon>Archosauria</taxon>
        <taxon>Crocodylia</taxon>
        <taxon>Alligatoridae</taxon>
        <taxon>Alligatorinae</taxon>
        <taxon>Alligator</taxon>
    </lineage>
</organism>
<dbReference type="InterPro" id="IPR050516">
    <property type="entry name" value="Olfactory_GPCR"/>
</dbReference>
<keyword evidence="7 10" id="KW-0472">Membrane</keyword>
<feature type="transmembrane region" description="Helical" evidence="10">
    <location>
        <begin position="64"/>
        <end position="88"/>
    </location>
</feature>
<evidence type="ECO:0000259" key="11">
    <source>
        <dbReference type="PROSITE" id="PS50262"/>
    </source>
</evidence>
<dbReference type="PANTHER" id="PTHR26452">
    <property type="entry name" value="OLFACTORY RECEPTOR"/>
    <property type="match status" value="1"/>
</dbReference>
<dbReference type="GO" id="GO:0004984">
    <property type="term" value="F:olfactory receptor activity"/>
    <property type="evidence" value="ECO:0007669"/>
    <property type="project" value="InterPro"/>
</dbReference>
<comment type="subcellular location">
    <subcellularLocation>
        <location evidence="1">Cell membrane</location>
        <topology evidence="1">Multi-pass membrane protein</topology>
    </subcellularLocation>
</comment>
<dbReference type="AlphaFoldDB" id="A0A3Q0HBR3"/>
<keyword evidence="12" id="KW-1185">Reference proteome</keyword>
<evidence type="ECO:0000313" key="13">
    <source>
        <dbReference type="RefSeq" id="XP_025069042.1"/>
    </source>
</evidence>
<keyword evidence="8" id="KW-0675">Receptor</keyword>
<dbReference type="InParanoid" id="A0A3Q0HBR3"/>